<keyword evidence="2" id="KW-1185">Reference proteome</keyword>
<dbReference type="HOGENOM" id="CLU_2814182_0_0_1"/>
<evidence type="ECO:0000313" key="2">
    <source>
        <dbReference type="Proteomes" id="UP000011668"/>
    </source>
</evidence>
<dbReference type="EMBL" id="AFRT01006359">
    <property type="protein sequence ID" value="ELU35508.1"/>
    <property type="molecule type" value="Genomic_DNA"/>
</dbReference>
<organism evidence="1 2">
    <name type="scientific">Thanatephorus cucumeris (strain AG1-IA)</name>
    <name type="common">Rice sheath blight fungus</name>
    <name type="synonym">Rhizoctonia solani</name>
    <dbReference type="NCBI Taxonomy" id="983506"/>
    <lineage>
        <taxon>Eukaryota</taxon>
        <taxon>Fungi</taxon>
        <taxon>Dikarya</taxon>
        <taxon>Basidiomycota</taxon>
        <taxon>Agaricomycotina</taxon>
        <taxon>Agaricomycetes</taxon>
        <taxon>Cantharellales</taxon>
        <taxon>Ceratobasidiaceae</taxon>
        <taxon>Rhizoctonia</taxon>
        <taxon>Rhizoctonia solani AG-1</taxon>
    </lineage>
</organism>
<evidence type="ECO:0000313" key="1">
    <source>
        <dbReference type="EMBL" id="ELU35508.1"/>
    </source>
</evidence>
<dbReference type="Proteomes" id="UP000011668">
    <property type="component" value="Unassembled WGS sequence"/>
</dbReference>
<comment type="caution">
    <text evidence="1">The sequence shown here is derived from an EMBL/GenBank/DDBJ whole genome shotgun (WGS) entry which is preliminary data.</text>
</comment>
<protein>
    <submittedName>
        <fullName evidence="1">Uncharacterized protein</fullName>
    </submittedName>
</protein>
<accession>L8WFE7</accession>
<reference evidence="1 2" key="1">
    <citation type="journal article" date="2013" name="Nat. Commun.">
        <title>The evolution and pathogenic mechanisms of the rice sheath blight pathogen.</title>
        <authorList>
            <person name="Zheng A."/>
            <person name="Lin R."/>
            <person name="Xu L."/>
            <person name="Qin P."/>
            <person name="Tang C."/>
            <person name="Ai P."/>
            <person name="Zhang D."/>
            <person name="Liu Y."/>
            <person name="Sun Z."/>
            <person name="Feng H."/>
            <person name="Wang Y."/>
            <person name="Chen Y."/>
            <person name="Liang X."/>
            <person name="Fu R."/>
            <person name="Li Q."/>
            <person name="Zhang J."/>
            <person name="Yu X."/>
            <person name="Xie Z."/>
            <person name="Ding L."/>
            <person name="Guan P."/>
            <person name="Tang J."/>
            <person name="Liang Y."/>
            <person name="Wang S."/>
            <person name="Deng Q."/>
            <person name="Li S."/>
            <person name="Zhu J."/>
            <person name="Wang L."/>
            <person name="Liu H."/>
            <person name="Li P."/>
        </authorList>
    </citation>
    <scope>NUCLEOTIDE SEQUENCE [LARGE SCALE GENOMIC DNA]</scope>
    <source>
        <strain evidence="2">AG-1 IA</strain>
    </source>
</reference>
<gene>
    <name evidence="1" type="ORF">AG1IA_10462</name>
</gene>
<sequence>MALDSLLGRFSAEGVGQIFRGGTLKWEKRRKEKTRCSNAKCLSLSTRFDFQWTWWRLSFDFRGCSLI</sequence>
<dbReference type="AlphaFoldDB" id="L8WFE7"/>
<proteinExistence type="predicted"/>
<name>L8WFE7_THACA</name>